<feature type="region of interest" description="Disordered" evidence="1">
    <location>
        <begin position="35"/>
        <end position="56"/>
    </location>
</feature>
<evidence type="ECO:0000313" key="3">
    <source>
        <dbReference type="Proteomes" id="UP000027138"/>
    </source>
</evidence>
<proteinExistence type="predicted"/>
<evidence type="ECO:0000313" key="2">
    <source>
        <dbReference type="EMBL" id="KDP23849.1"/>
    </source>
</evidence>
<protein>
    <submittedName>
        <fullName evidence="2">Uncharacterized protein</fullName>
    </submittedName>
</protein>
<organism evidence="2 3">
    <name type="scientific">Jatropha curcas</name>
    <name type="common">Barbados nut</name>
    <dbReference type="NCBI Taxonomy" id="180498"/>
    <lineage>
        <taxon>Eukaryota</taxon>
        <taxon>Viridiplantae</taxon>
        <taxon>Streptophyta</taxon>
        <taxon>Embryophyta</taxon>
        <taxon>Tracheophyta</taxon>
        <taxon>Spermatophyta</taxon>
        <taxon>Magnoliopsida</taxon>
        <taxon>eudicotyledons</taxon>
        <taxon>Gunneridae</taxon>
        <taxon>Pentapetalae</taxon>
        <taxon>rosids</taxon>
        <taxon>fabids</taxon>
        <taxon>Malpighiales</taxon>
        <taxon>Euphorbiaceae</taxon>
        <taxon>Crotonoideae</taxon>
        <taxon>Jatropheae</taxon>
        <taxon>Jatropha</taxon>
    </lineage>
</organism>
<dbReference type="AlphaFoldDB" id="A0A067JWC9"/>
<gene>
    <name evidence="2" type="ORF">JCGZ_27153</name>
</gene>
<keyword evidence="3" id="KW-1185">Reference proteome</keyword>
<sequence length="84" mass="9518">MREGAYAIFVRTQLLVYVPPPFEFNPFAEAEELDRGQGDAPVQWQQRGKRVRRGSDSEALDTTIVVGKPEHRPSASFSFILDHT</sequence>
<accession>A0A067JWC9</accession>
<name>A0A067JWC9_JATCU</name>
<dbReference type="Proteomes" id="UP000027138">
    <property type="component" value="Unassembled WGS sequence"/>
</dbReference>
<evidence type="ECO:0000256" key="1">
    <source>
        <dbReference type="SAM" id="MobiDB-lite"/>
    </source>
</evidence>
<reference evidence="2 3" key="1">
    <citation type="journal article" date="2014" name="PLoS ONE">
        <title>Global Analysis of Gene Expression Profiles in Physic Nut (Jatropha curcas L.) Seedlings Exposed to Salt Stress.</title>
        <authorList>
            <person name="Zhang L."/>
            <person name="Zhang C."/>
            <person name="Wu P."/>
            <person name="Chen Y."/>
            <person name="Li M."/>
            <person name="Jiang H."/>
            <person name="Wu G."/>
        </authorList>
    </citation>
    <scope>NUCLEOTIDE SEQUENCE [LARGE SCALE GENOMIC DNA]</scope>
    <source>
        <strain evidence="3">cv. GZQX0401</strain>
        <tissue evidence="2">Young leaves</tissue>
    </source>
</reference>
<dbReference type="EMBL" id="KK915185">
    <property type="protein sequence ID" value="KDP23849.1"/>
    <property type="molecule type" value="Genomic_DNA"/>
</dbReference>